<dbReference type="KEGG" id="spq:SPAB_03047"/>
<protein>
    <submittedName>
        <fullName evidence="1">Uncharacterized protein</fullName>
    </submittedName>
</protein>
<dbReference type="EMBL" id="CP000886">
    <property type="protein sequence ID" value="ABX68410.1"/>
    <property type="molecule type" value="Genomic_DNA"/>
</dbReference>
<reference evidence="1 2" key="1">
    <citation type="submission" date="2007-11" db="EMBL/GenBank/DDBJ databases">
        <authorList>
            <consortium name="The Salmonella enterica serovar Paratyphi B Genome Sequencing Project"/>
            <person name="McClelland M."/>
            <person name="Sanderson E.K."/>
            <person name="Porwollik S."/>
            <person name="Spieth J."/>
            <person name="Clifton W.S."/>
            <person name="Fulton R."/>
            <person name="Cordes M."/>
            <person name="Wollam A."/>
            <person name="Shah N."/>
            <person name="Pepin K."/>
            <person name="Bhonagiri V."/>
            <person name="Nash W."/>
            <person name="Johnson M."/>
            <person name="Thiruvilangam P."/>
            <person name="Wilson R."/>
        </authorList>
    </citation>
    <scope>NUCLEOTIDE SEQUENCE [LARGE SCALE GENOMIC DNA]</scope>
    <source>
        <strain evidence="2">ATCC BAA-1250 / SPB7</strain>
    </source>
</reference>
<organism evidence="1 2">
    <name type="scientific">Salmonella paratyphi B (strain ATCC BAA-1250 / SPB7)</name>
    <dbReference type="NCBI Taxonomy" id="1016998"/>
    <lineage>
        <taxon>Bacteria</taxon>
        <taxon>Pseudomonadati</taxon>
        <taxon>Pseudomonadota</taxon>
        <taxon>Gammaproteobacteria</taxon>
        <taxon>Enterobacterales</taxon>
        <taxon>Enterobacteriaceae</taxon>
        <taxon>Salmonella</taxon>
    </lineage>
</organism>
<gene>
    <name evidence="1" type="ordered locus">SPAB_03047</name>
</gene>
<evidence type="ECO:0000313" key="2">
    <source>
        <dbReference type="Proteomes" id="UP000008556"/>
    </source>
</evidence>
<dbReference type="Proteomes" id="UP000008556">
    <property type="component" value="Chromosome"/>
</dbReference>
<dbReference type="AlphaFoldDB" id="A0A6C6Z3P2"/>
<name>A0A6C6Z3P2_SALPB</name>
<evidence type="ECO:0000313" key="1">
    <source>
        <dbReference type="EMBL" id="ABX68410.1"/>
    </source>
</evidence>
<proteinExistence type="predicted"/>
<sequence length="84" mass="9761">MTRQYMANASMLTHCRIEGVDCSPRNAECCGDTFFFQHIHCRIHGSHFCHFIATSFYWKKFPTFKNFKKVPLQRAGCGSGYRGF</sequence>
<accession>A0A6C6Z3P2</accession>